<gene>
    <name evidence="3" type="ORF">DFQ27_008605</name>
</gene>
<dbReference type="Proteomes" id="UP000807716">
    <property type="component" value="Unassembled WGS sequence"/>
</dbReference>
<protein>
    <submittedName>
        <fullName evidence="3">Uncharacterized protein</fullName>
    </submittedName>
</protein>
<proteinExistence type="predicted"/>
<feature type="transmembrane region" description="Helical" evidence="2">
    <location>
        <begin position="46"/>
        <end position="65"/>
    </location>
</feature>
<evidence type="ECO:0000313" key="4">
    <source>
        <dbReference type="Proteomes" id="UP000807716"/>
    </source>
</evidence>
<dbReference type="EMBL" id="JAAAJB010000073">
    <property type="protein sequence ID" value="KAG0267560.1"/>
    <property type="molecule type" value="Genomic_DNA"/>
</dbReference>
<reference evidence="3" key="1">
    <citation type="journal article" date="2020" name="Fungal Divers.">
        <title>Resolving the Mortierellaceae phylogeny through synthesis of multi-gene phylogenetics and phylogenomics.</title>
        <authorList>
            <person name="Vandepol N."/>
            <person name="Liber J."/>
            <person name="Desiro A."/>
            <person name="Na H."/>
            <person name="Kennedy M."/>
            <person name="Barry K."/>
            <person name="Grigoriev I.V."/>
            <person name="Miller A.N."/>
            <person name="O'Donnell K."/>
            <person name="Stajich J.E."/>
            <person name="Bonito G."/>
        </authorList>
    </citation>
    <scope>NUCLEOTIDE SEQUENCE</scope>
    <source>
        <strain evidence="3">BC1065</strain>
    </source>
</reference>
<accession>A0A9P6UB93</accession>
<evidence type="ECO:0000256" key="2">
    <source>
        <dbReference type="SAM" id="Phobius"/>
    </source>
</evidence>
<sequence>MPAAVASVRAIRSSSSALQSMARRSYSSASPSTAPSTTQGRSDRRLYIASGLSAVLGFDAGYVYYNWVDAVVQVQ</sequence>
<dbReference type="AlphaFoldDB" id="A0A9P6UB93"/>
<feature type="compositionally biased region" description="Low complexity" evidence="1">
    <location>
        <begin position="22"/>
        <end position="38"/>
    </location>
</feature>
<comment type="caution">
    <text evidence="3">The sequence shown here is derived from an EMBL/GenBank/DDBJ whole genome shotgun (WGS) entry which is preliminary data.</text>
</comment>
<organism evidence="3 4">
    <name type="scientific">Actinomortierella ambigua</name>
    <dbReference type="NCBI Taxonomy" id="1343610"/>
    <lineage>
        <taxon>Eukaryota</taxon>
        <taxon>Fungi</taxon>
        <taxon>Fungi incertae sedis</taxon>
        <taxon>Mucoromycota</taxon>
        <taxon>Mortierellomycotina</taxon>
        <taxon>Mortierellomycetes</taxon>
        <taxon>Mortierellales</taxon>
        <taxon>Mortierellaceae</taxon>
        <taxon>Actinomortierella</taxon>
    </lineage>
</organism>
<name>A0A9P6UB93_9FUNG</name>
<keyword evidence="2" id="KW-0812">Transmembrane</keyword>
<keyword evidence="2" id="KW-1133">Transmembrane helix</keyword>
<feature type="region of interest" description="Disordered" evidence="1">
    <location>
        <begin position="22"/>
        <end position="41"/>
    </location>
</feature>
<keyword evidence="2" id="KW-0472">Membrane</keyword>
<keyword evidence="4" id="KW-1185">Reference proteome</keyword>
<evidence type="ECO:0000313" key="3">
    <source>
        <dbReference type="EMBL" id="KAG0267560.1"/>
    </source>
</evidence>
<evidence type="ECO:0000256" key="1">
    <source>
        <dbReference type="SAM" id="MobiDB-lite"/>
    </source>
</evidence>